<name>D9XDK2_STRVT</name>
<evidence type="ECO:0000256" key="6">
    <source>
        <dbReference type="SAM" id="MobiDB-lite"/>
    </source>
</evidence>
<feature type="active site" description="Charge relay system" evidence="5">
    <location>
        <position position="95"/>
    </location>
</feature>
<comment type="similarity">
    <text evidence="1 5">Belongs to the peptidase S8 family.</text>
</comment>
<organism evidence="8 9">
    <name type="scientific">Streptomyces viridochromogenes (strain DSM 40736 / JCM 4977 / BCRC 1201 / Tue 494)</name>
    <dbReference type="NCBI Taxonomy" id="591159"/>
    <lineage>
        <taxon>Bacteria</taxon>
        <taxon>Bacillati</taxon>
        <taxon>Actinomycetota</taxon>
        <taxon>Actinomycetes</taxon>
        <taxon>Kitasatosporales</taxon>
        <taxon>Streptomycetaceae</taxon>
        <taxon>Streptomyces</taxon>
    </lineage>
</organism>
<dbReference type="SUPFAM" id="SSF52743">
    <property type="entry name" value="Subtilisin-like"/>
    <property type="match status" value="1"/>
</dbReference>
<dbReference type="eggNOG" id="COG1404">
    <property type="taxonomic scope" value="Bacteria"/>
</dbReference>
<accession>D9XDK2</accession>
<evidence type="ECO:0000259" key="7">
    <source>
        <dbReference type="Pfam" id="PF00082"/>
    </source>
</evidence>
<proteinExistence type="inferred from homology"/>
<dbReference type="PRINTS" id="PR00723">
    <property type="entry name" value="SUBTILISIN"/>
</dbReference>
<evidence type="ECO:0000256" key="2">
    <source>
        <dbReference type="ARBA" id="ARBA00022670"/>
    </source>
</evidence>
<evidence type="ECO:0000256" key="5">
    <source>
        <dbReference type="PROSITE-ProRule" id="PRU01240"/>
    </source>
</evidence>
<evidence type="ECO:0000256" key="1">
    <source>
        <dbReference type="ARBA" id="ARBA00011073"/>
    </source>
</evidence>
<dbReference type="Pfam" id="PF00082">
    <property type="entry name" value="Peptidase_S8"/>
    <property type="match status" value="1"/>
</dbReference>
<gene>
    <name evidence="8" type="ORF">SSQG_00899</name>
</gene>
<dbReference type="PANTHER" id="PTHR43806">
    <property type="entry name" value="PEPTIDASE S8"/>
    <property type="match status" value="1"/>
</dbReference>
<keyword evidence="4 5" id="KW-0720">Serine protease</keyword>
<keyword evidence="9" id="KW-1185">Reference proteome</keyword>
<keyword evidence="2 5" id="KW-0645">Protease</keyword>
<protein>
    <submittedName>
        <fullName evidence="8">Peptidase S8 and S53</fullName>
    </submittedName>
</protein>
<feature type="active site" description="Charge relay system" evidence="5">
    <location>
        <position position="62"/>
    </location>
</feature>
<evidence type="ECO:0000256" key="4">
    <source>
        <dbReference type="ARBA" id="ARBA00022825"/>
    </source>
</evidence>
<evidence type="ECO:0000256" key="3">
    <source>
        <dbReference type="ARBA" id="ARBA00022801"/>
    </source>
</evidence>
<dbReference type="InterPro" id="IPR036852">
    <property type="entry name" value="Peptidase_S8/S53_dom_sf"/>
</dbReference>
<reference evidence="9" key="1">
    <citation type="submission" date="2009-02" db="EMBL/GenBank/DDBJ databases">
        <title>Annotation of Streptomyces viridochromogenes strain DSM 40736.</title>
        <authorList>
            <consortium name="The Broad Institute Genome Sequencing Platform"/>
            <consortium name="Broad Institute Microbial Sequencing Center"/>
            <person name="Fischbach M."/>
            <person name="Godfrey P."/>
            <person name="Ward D."/>
            <person name="Young S."/>
            <person name="Zeng Q."/>
            <person name="Koehrsen M."/>
            <person name="Alvarado L."/>
            <person name="Berlin A.M."/>
            <person name="Bochicchio J."/>
            <person name="Borenstein D."/>
            <person name="Chapman S.B."/>
            <person name="Chen Z."/>
            <person name="Engels R."/>
            <person name="Freedman E."/>
            <person name="Gellesch M."/>
            <person name="Goldberg J."/>
            <person name="Griggs A."/>
            <person name="Gujja S."/>
            <person name="Heilman E.R."/>
            <person name="Heiman D.I."/>
            <person name="Hepburn T.A."/>
            <person name="Howarth C."/>
            <person name="Jen D."/>
            <person name="Larson L."/>
            <person name="Lewis B."/>
            <person name="Mehta T."/>
            <person name="Park D."/>
            <person name="Pearson M."/>
            <person name="Richards J."/>
            <person name="Roberts A."/>
            <person name="Saif S."/>
            <person name="Shea T.D."/>
            <person name="Shenoy N."/>
            <person name="Sisk P."/>
            <person name="Stolte C."/>
            <person name="Sykes S.N."/>
            <person name="Thomson T."/>
            <person name="Walk T."/>
            <person name="White J."/>
            <person name="Yandava C."/>
            <person name="Straight P."/>
            <person name="Clardy J."/>
            <person name="Hung D."/>
            <person name="Kolter R."/>
            <person name="Mekalanos J."/>
            <person name="Walker S."/>
            <person name="Walsh C.T."/>
            <person name="Wieland-Brown L.C."/>
            <person name="Haas B."/>
            <person name="Nusbaum C."/>
            <person name="Birren B."/>
        </authorList>
    </citation>
    <scope>NUCLEOTIDE SEQUENCE [LARGE SCALE GENOMIC DNA]</scope>
    <source>
        <strain evidence="9">DSM 40736 / JCM 4977 / BCRC 1201 / Tue 494</strain>
    </source>
</reference>
<evidence type="ECO:0000313" key="8">
    <source>
        <dbReference type="EMBL" id="EFL30380.1"/>
    </source>
</evidence>
<dbReference type="EMBL" id="GG657757">
    <property type="protein sequence ID" value="EFL30380.1"/>
    <property type="molecule type" value="Genomic_DNA"/>
</dbReference>
<keyword evidence="3 5" id="KW-0378">Hydrolase</keyword>
<sequence>MRRLRNDRGGRDLRGLRGEHDDIATGAGQAHVRLTGTPGPGRLSALTTRTTGRPDVVVGVVDGAVDPGHPDLALQPVRFVGAPVPARDPGVSPGHGTLVVSSLAARPTAPTPGICPGCSFVVRPVPGVDVPPAAPADLADALADVVAAGARVVNLSLALERLTVAGSEDDPGIDALLDAVELAHRHGVLVVAAAGNDGGLGGPPLVRHPWVLPVVACDDGGRPLPTSTLGRAIGRHGLTAPARPRGLSGTSAAAPVVTGAVALLWSLFPGARAEAVRDAVTRPRPSARRTSVVPPLLDAAYAYDVLRDLSVSA</sequence>
<dbReference type="GO" id="GO:0006508">
    <property type="term" value="P:proteolysis"/>
    <property type="evidence" value="ECO:0007669"/>
    <property type="project" value="UniProtKB-KW"/>
</dbReference>
<dbReference type="GO" id="GO:0004252">
    <property type="term" value="F:serine-type endopeptidase activity"/>
    <property type="evidence" value="ECO:0007669"/>
    <property type="project" value="UniProtKB-UniRule"/>
</dbReference>
<dbReference type="InterPro" id="IPR050131">
    <property type="entry name" value="Peptidase_S8_subtilisin-like"/>
</dbReference>
<dbReference type="HOGENOM" id="CLU_888048_0_0_11"/>
<dbReference type="InterPro" id="IPR015500">
    <property type="entry name" value="Peptidase_S8_subtilisin-rel"/>
</dbReference>
<dbReference type="AlphaFoldDB" id="D9XDK2"/>
<dbReference type="CDD" id="cd00306">
    <property type="entry name" value="Peptidases_S8_S53"/>
    <property type="match status" value="1"/>
</dbReference>
<dbReference type="STRING" id="591159.SSQG_00899"/>
<dbReference type="InterPro" id="IPR023828">
    <property type="entry name" value="Peptidase_S8_Ser-AS"/>
</dbReference>
<dbReference type="Gene3D" id="3.40.50.200">
    <property type="entry name" value="Peptidase S8/S53 domain"/>
    <property type="match status" value="1"/>
</dbReference>
<feature type="domain" description="Peptidase S8/S53" evidence="7">
    <location>
        <begin position="55"/>
        <end position="281"/>
    </location>
</feature>
<dbReference type="PROSITE" id="PS00138">
    <property type="entry name" value="SUBTILASE_SER"/>
    <property type="match status" value="1"/>
</dbReference>
<dbReference type="Proteomes" id="UP000004184">
    <property type="component" value="Unassembled WGS sequence"/>
</dbReference>
<dbReference type="PANTHER" id="PTHR43806:SF11">
    <property type="entry name" value="CEREVISIN-RELATED"/>
    <property type="match status" value="1"/>
</dbReference>
<feature type="region of interest" description="Disordered" evidence="6">
    <location>
        <begin position="1"/>
        <end position="20"/>
    </location>
</feature>
<evidence type="ECO:0000313" key="9">
    <source>
        <dbReference type="Proteomes" id="UP000004184"/>
    </source>
</evidence>
<dbReference type="PROSITE" id="PS51892">
    <property type="entry name" value="SUBTILASE"/>
    <property type="match status" value="1"/>
</dbReference>
<dbReference type="InterPro" id="IPR000209">
    <property type="entry name" value="Peptidase_S8/S53_dom"/>
</dbReference>
<feature type="active site" description="Charge relay system" evidence="5">
    <location>
        <position position="251"/>
    </location>
</feature>